<feature type="non-terminal residue" evidence="2">
    <location>
        <position position="309"/>
    </location>
</feature>
<evidence type="ECO:0000313" key="2">
    <source>
        <dbReference type="EMBL" id="KFM60969.1"/>
    </source>
</evidence>
<dbReference type="Proteomes" id="UP000054359">
    <property type="component" value="Unassembled WGS sequence"/>
</dbReference>
<evidence type="ECO:0000256" key="1">
    <source>
        <dbReference type="SAM" id="MobiDB-lite"/>
    </source>
</evidence>
<evidence type="ECO:0000313" key="3">
    <source>
        <dbReference type="Proteomes" id="UP000054359"/>
    </source>
</evidence>
<keyword evidence="3" id="KW-1185">Reference proteome</keyword>
<name>A0A087T780_STEMI</name>
<organism evidence="2 3">
    <name type="scientific">Stegodyphus mimosarum</name>
    <name type="common">African social velvet spider</name>
    <dbReference type="NCBI Taxonomy" id="407821"/>
    <lineage>
        <taxon>Eukaryota</taxon>
        <taxon>Metazoa</taxon>
        <taxon>Ecdysozoa</taxon>
        <taxon>Arthropoda</taxon>
        <taxon>Chelicerata</taxon>
        <taxon>Arachnida</taxon>
        <taxon>Araneae</taxon>
        <taxon>Araneomorphae</taxon>
        <taxon>Entelegynae</taxon>
        <taxon>Eresoidea</taxon>
        <taxon>Eresidae</taxon>
        <taxon>Stegodyphus</taxon>
    </lineage>
</organism>
<proteinExistence type="predicted"/>
<feature type="compositionally biased region" description="Basic and acidic residues" evidence="1">
    <location>
        <begin position="88"/>
        <end position="98"/>
    </location>
</feature>
<feature type="region of interest" description="Disordered" evidence="1">
    <location>
        <begin position="88"/>
        <end position="116"/>
    </location>
</feature>
<accession>A0A087T780</accession>
<dbReference type="AlphaFoldDB" id="A0A087T780"/>
<dbReference type="OrthoDB" id="6437819at2759"/>
<protein>
    <submittedName>
        <fullName evidence="2">Centrosomal protein-like protein</fullName>
    </submittedName>
</protein>
<sequence>MLLADERGKQALNAEIAEIKKRQKKRTEALRARKHALDIEKERSRRIAALPPPLPQSVKDLLKKSGSVPLNEQEMAAVPEKYELKDDKIDISEDKENALDSGTKQSKMKQSELNKKAKMRFNEALKKDRQKQECEEILKNIESAELQSRRQMAKNVTEKGQKIPCLIPDRMEDISKQLDMETAVEKISKKSKEHAIEDLEGYEDEWEKKYVNYSDLESKMIDCIPSFIKENYSYLLEDETSHQCGKRFTGLDTEDDFLNIAYIEDSPETASTNECEDISTVISHLDKMRSELKTTYEEQIKPLLEAEKG</sequence>
<gene>
    <name evidence="2" type="ORF">X975_23780</name>
</gene>
<reference evidence="2 3" key="1">
    <citation type="submission" date="2013-11" db="EMBL/GenBank/DDBJ databases">
        <title>Genome sequencing of Stegodyphus mimosarum.</title>
        <authorList>
            <person name="Bechsgaard J."/>
        </authorList>
    </citation>
    <scope>NUCLEOTIDE SEQUENCE [LARGE SCALE GENOMIC DNA]</scope>
</reference>
<dbReference type="EMBL" id="KK113759">
    <property type="protein sequence ID" value="KFM60969.1"/>
    <property type="molecule type" value="Genomic_DNA"/>
</dbReference>